<proteinExistence type="predicted"/>
<comment type="caution">
    <text evidence="2">The sequence shown here is derived from an EMBL/GenBank/DDBJ whole genome shotgun (WGS) entry which is preliminary data.</text>
</comment>
<evidence type="ECO:0000313" key="3">
    <source>
        <dbReference type="Proteomes" id="UP000199135"/>
    </source>
</evidence>
<dbReference type="InterPro" id="IPR047721">
    <property type="entry name" value="DrmB"/>
</dbReference>
<accession>A0A1H6JXJ2</accession>
<sequence length="616" mass="67896">MARQTIRQKRSEKTSKDYSIRMGQLLGPYSVGAIYPCDANNIVMIAGLDAFDTEKMDTVRDGRLCKHLGVEKLLAPPKHVRKDSGFVPAVRFPGWMYCPKCKRMEYVSTTNTSSSITCSNPACREKNKWGPRLVPERFIVVCPEGHVDDFPVMQWLHRGASISPKDPNHIVTRTTTGGSATMGDIVYRCSCGAWRTLQGATTANGLNSIGYHCPGRKPWLDLSGKGCNCPVENLRVSIMGATNVCYADTVSSVLIPDLLDERVKDIVAKESDTMAEMEKAGVLDKFIQSLASREEADPSAIALAYERLKDAGGVEQTDDEYLYDEYLTLRNPTITKRGEFVGEAVDIRNYRSQLMQEFFSTVSLIDTLTVTRALVGFSRLNPEANDGKKMRERRSALSRKPLGWTLAVQTVGEGIFLELDEDALGEWLARETVDVRFSEMQRNLDISRRSRNQAPKKLNPKYVALHTLAHLLILGISQVCGYSAASLRERIYCERFLNDGVETHGDMHGILIYTASESGDGSLGGLVRSGRPGRLEGILQKALEDALWCSGDPVCIESHGQGLDSCNLAACYNCALLPETSCEAGNRFLDRGLLIGTIDEPSTGLLGADLRLGEIS</sequence>
<dbReference type="EMBL" id="FNWT01000008">
    <property type="protein sequence ID" value="SEH64067.1"/>
    <property type="molecule type" value="Genomic_DNA"/>
</dbReference>
<organism evidence="2 3">
    <name type="scientific">Parafannyhessea umbonata</name>
    <dbReference type="NCBI Taxonomy" id="604330"/>
    <lineage>
        <taxon>Bacteria</taxon>
        <taxon>Bacillati</taxon>
        <taxon>Actinomycetota</taxon>
        <taxon>Coriobacteriia</taxon>
        <taxon>Coriobacteriales</taxon>
        <taxon>Atopobiaceae</taxon>
        <taxon>Parafannyhessea</taxon>
    </lineage>
</organism>
<dbReference type="Pfam" id="PF09369">
    <property type="entry name" value="MZB"/>
    <property type="match status" value="1"/>
</dbReference>
<protein>
    <recommendedName>
        <fullName evidence="1">MrfA-like Zn-binding domain-containing protein</fullName>
    </recommendedName>
</protein>
<dbReference type="Proteomes" id="UP000199135">
    <property type="component" value="Unassembled WGS sequence"/>
</dbReference>
<reference evidence="2 3" key="1">
    <citation type="submission" date="2016-10" db="EMBL/GenBank/DDBJ databases">
        <authorList>
            <person name="Varghese N."/>
            <person name="Submissions S."/>
        </authorList>
    </citation>
    <scope>NUCLEOTIDE SEQUENCE [LARGE SCALE GENOMIC DNA]</scope>
    <source>
        <strain evidence="2 3">WCP15</strain>
    </source>
</reference>
<dbReference type="NCBIfam" id="NF038324">
    <property type="entry name" value="DrmB_fam"/>
    <property type="match status" value="1"/>
</dbReference>
<evidence type="ECO:0000313" key="2">
    <source>
        <dbReference type="EMBL" id="SEH64067.1"/>
    </source>
</evidence>
<dbReference type="RefSeq" id="WP_159444008.1">
    <property type="nucleotide sequence ID" value="NZ_FNWT01000008.1"/>
</dbReference>
<dbReference type="InterPro" id="IPR018973">
    <property type="entry name" value="MZB"/>
</dbReference>
<name>A0A1H6JXJ2_9ACTN</name>
<keyword evidence="3" id="KW-1185">Reference proteome</keyword>
<evidence type="ECO:0000259" key="1">
    <source>
        <dbReference type="Pfam" id="PF09369"/>
    </source>
</evidence>
<feature type="domain" description="MrfA-like Zn-binding" evidence="1">
    <location>
        <begin position="468"/>
        <end position="574"/>
    </location>
</feature>
<gene>
    <name evidence="2" type="ORF">SAMN05216447_10878</name>
</gene>